<organism evidence="1">
    <name type="scientific">viral metagenome</name>
    <dbReference type="NCBI Taxonomy" id="1070528"/>
    <lineage>
        <taxon>unclassified sequences</taxon>
        <taxon>metagenomes</taxon>
        <taxon>organismal metagenomes</taxon>
    </lineage>
</organism>
<evidence type="ECO:0000313" key="1">
    <source>
        <dbReference type="EMBL" id="QHT17743.1"/>
    </source>
</evidence>
<name>A0A6C0DMG4_9ZZZZ</name>
<dbReference type="AlphaFoldDB" id="A0A6C0DMG4"/>
<sequence>MHRNYKSGAITNKSVSYNKDTNSKIASKYIINNNGEVCKVVSPKSSMKFQHNYVKTKVDFSDDYEYY</sequence>
<accession>A0A6C0DMG4</accession>
<protein>
    <submittedName>
        <fullName evidence="1">Uncharacterized protein</fullName>
    </submittedName>
</protein>
<proteinExistence type="predicted"/>
<reference evidence="1" key="1">
    <citation type="journal article" date="2020" name="Nature">
        <title>Giant virus diversity and host interactions through global metagenomics.</title>
        <authorList>
            <person name="Schulz F."/>
            <person name="Roux S."/>
            <person name="Paez-Espino D."/>
            <person name="Jungbluth S."/>
            <person name="Walsh D.A."/>
            <person name="Denef V.J."/>
            <person name="McMahon K.D."/>
            <person name="Konstantinidis K.T."/>
            <person name="Eloe-Fadrosh E.A."/>
            <person name="Kyrpides N.C."/>
            <person name="Woyke T."/>
        </authorList>
    </citation>
    <scope>NUCLEOTIDE SEQUENCE</scope>
    <source>
        <strain evidence="1">GVMAG-M-3300023174-30</strain>
    </source>
</reference>
<dbReference type="EMBL" id="MN739643">
    <property type="protein sequence ID" value="QHT17743.1"/>
    <property type="molecule type" value="Genomic_DNA"/>
</dbReference>